<gene>
    <name evidence="2" type="ORF">RJ640_026881</name>
</gene>
<dbReference type="GO" id="GO:0004672">
    <property type="term" value="F:protein kinase activity"/>
    <property type="evidence" value="ECO:0007669"/>
    <property type="project" value="InterPro"/>
</dbReference>
<dbReference type="PANTHER" id="PTHR47987">
    <property type="entry name" value="OS08G0249100 PROTEIN"/>
    <property type="match status" value="1"/>
</dbReference>
<dbReference type="GO" id="GO:0005524">
    <property type="term" value="F:ATP binding"/>
    <property type="evidence" value="ECO:0007669"/>
    <property type="project" value="InterPro"/>
</dbReference>
<proteinExistence type="predicted"/>
<dbReference type="EMBL" id="JAVXUO010002325">
    <property type="protein sequence ID" value="KAK2974320.1"/>
    <property type="molecule type" value="Genomic_DNA"/>
</dbReference>
<dbReference type="AlphaFoldDB" id="A0AA88RF92"/>
<accession>A0AA88RF92</accession>
<dbReference type="Pfam" id="PF00069">
    <property type="entry name" value="Pkinase"/>
    <property type="match status" value="1"/>
</dbReference>
<reference evidence="2" key="1">
    <citation type="submission" date="2022-12" db="EMBL/GenBank/DDBJ databases">
        <title>Draft genome assemblies for two species of Escallonia (Escalloniales).</title>
        <authorList>
            <person name="Chanderbali A."/>
            <person name="Dervinis C."/>
            <person name="Anghel I."/>
            <person name="Soltis D."/>
            <person name="Soltis P."/>
            <person name="Zapata F."/>
        </authorList>
    </citation>
    <scope>NUCLEOTIDE SEQUENCE</scope>
    <source>
        <strain evidence="2">UCBG92.1500</strain>
        <tissue evidence="2">Leaf</tissue>
    </source>
</reference>
<dbReference type="InterPro" id="IPR000719">
    <property type="entry name" value="Prot_kinase_dom"/>
</dbReference>
<organism evidence="2 3">
    <name type="scientific">Escallonia rubra</name>
    <dbReference type="NCBI Taxonomy" id="112253"/>
    <lineage>
        <taxon>Eukaryota</taxon>
        <taxon>Viridiplantae</taxon>
        <taxon>Streptophyta</taxon>
        <taxon>Embryophyta</taxon>
        <taxon>Tracheophyta</taxon>
        <taxon>Spermatophyta</taxon>
        <taxon>Magnoliopsida</taxon>
        <taxon>eudicotyledons</taxon>
        <taxon>Gunneridae</taxon>
        <taxon>Pentapetalae</taxon>
        <taxon>asterids</taxon>
        <taxon>campanulids</taxon>
        <taxon>Escalloniales</taxon>
        <taxon>Escalloniaceae</taxon>
        <taxon>Escallonia</taxon>
    </lineage>
</organism>
<sequence>MYGKVDEKIDVYSYGVVLLELITGKKAIHTNEEANPESLVLWARSLLCCGLCERPVDPSLGRDYNEDEVKTMITAVRLCLLHSSSRRPTMKTILHVFEEPDHWLQMQRQRQREELFNGKVGTFGYLAPEYMMYGKVDEKIDLYSYGVVLLELITGKKAIHTNQRKRRLRYL</sequence>
<comment type="caution">
    <text evidence="2">The sequence shown here is derived from an EMBL/GenBank/DDBJ whole genome shotgun (WGS) entry which is preliminary data.</text>
</comment>
<dbReference type="InterPro" id="IPR011009">
    <property type="entry name" value="Kinase-like_dom_sf"/>
</dbReference>
<evidence type="ECO:0000313" key="3">
    <source>
        <dbReference type="Proteomes" id="UP001187471"/>
    </source>
</evidence>
<dbReference type="Gene3D" id="1.10.510.10">
    <property type="entry name" value="Transferase(Phosphotransferase) domain 1"/>
    <property type="match status" value="2"/>
</dbReference>
<name>A0AA88RF92_9ASTE</name>
<evidence type="ECO:0000313" key="2">
    <source>
        <dbReference type="EMBL" id="KAK2974320.1"/>
    </source>
</evidence>
<keyword evidence="3" id="KW-1185">Reference proteome</keyword>
<dbReference type="InterPro" id="IPR046958">
    <property type="entry name" value="RBK1/2/STUNTED"/>
</dbReference>
<dbReference type="Proteomes" id="UP001187471">
    <property type="component" value="Unassembled WGS sequence"/>
</dbReference>
<dbReference type="SUPFAM" id="SSF56112">
    <property type="entry name" value="Protein kinase-like (PK-like)"/>
    <property type="match status" value="2"/>
</dbReference>
<dbReference type="PROSITE" id="PS50011">
    <property type="entry name" value="PROTEIN_KINASE_DOM"/>
    <property type="match status" value="1"/>
</dbReference>
<protein>
    <recommendedName>
        <fullName evidence="1">Protein kinase domain-containing protein</fullName>
    </recommendedName>
</protein>
<evidence type="ECO:0000259" key="1">
    <source>
        <dbReference type="PROSITE" id="PS50011"/>
    </source>
</evidence>
<feature type="domain" description="Protein kinase" evidence="1">
    <location>
        <begin position="1"/>
        <end position="171"/>
    </location>
</feature>